<protein>
    <recommendedName>
        <fullName evidence="6">Glutathione hydrolase proenzyme</fullName>
        <ecNumber evidence="6">2.3.2.2</ecNumber>
        <ecNumber evidence="6">3.4.19.13</ecNumber>
    </recommendedName>
    <component>
        <recommendedName>
            <fullName evidence="6">Glutathione hydrolase large chain</fullName>
        </recommendedName>
    </component>
    <component>
        <recommendedName>
            <fullName evidence="6">Glutathione hydrolase small chain</fullName>
        </recommendedName>
    </component>
</protein>
<evidence type="ECO:0000256" key="1">
    <source>
        <dbReference type="ARBA" id="ARBA00001049"/>
    </source>
</evidence>
<comment type="subunit">
    <text evidence="6">This enzyme consists of two polypeptide chains, which are synthesized in precursor form from a single polypeptide.</text>
</comment>
<comment type="pathway">
    <text evidence="6">Sulfur metabolism; glutathione metabolism.</text>
</comment>
<reference evidence="7 8" key="1">
    <citation type="submission" date="2016-10" db="EMBL/GenBank/DDBJ databases">
        <authorList>
            <person name="de Groot N.N."/>
        </authorList>
    </citation>
    <scope>NUCLEOTIDE SEQUENCE [LARGE SCALE GENOMIC DNA]</scope>
    <source>
        <strain evidence="7 8">AB35.6</strain>
    </source>
</reference>
<evidence type="ECO:0000313" key="7">
    <source>
        <dbReference type="EMBL" id="SEB48609.1"/>
    </source>
</evidence>
<comment type="similarity">
    <text evidence="6">Belongs to the gamma-glutamyltransferase family.</text>
</comment>
<dbReference type="GO" id="GO:0036374">
    <property type="term" value="F:glutathione hydrolase activity"/>
    <property type="evidence" value="ECO:0007669"/>
    <property type="project" value="UniProtKB-UniRule"/>
</dbReference>
<dbReference type="Pfam" id="PF01019">
    <property type="entry name" value="G_glu_transpept"/>
    <property type="match status" value="1"/>
</dbReference>
<dbReference type="AlphaFoldDB" id="A0A1H4JQL4"/>
<proteinExistence type="inferred from homology"/>
<dbReference type="PRINTS" id="PR01210">
    <property type="entry name" value="GGTRANSPTASE"/>
</dbReference>
<evidence type="ECO:0000256" key="5">
    <source>
        <dbReference type="PIRSR" id="PIRSR600101-2"/>
    </source>
</evidence>
<sequence>MRTPHFCSSCLRIRYYALTLTAGDRFMTRTRCVVAAIAVAACLVTSSRTAHAQDPDGGSGRGRALPAYRPNVPAVHGIVAAGHPLAAMAGLQMMLKGGNAFDAAIAVGTTLNMMEPQMNSIGGNGFMTMYPKKEGKVVTLAMAGAAPLSLKASELTPESLDWGVKAGLPPGNIGGYLVQFQKYGTMSLKEVLAPAIDYAEHGYPMDRTLAVAITGAQKRLSEFPTTAAVFLPGGKAPKEGDTFKNPALAATLKKLVEAEQMALKKGQSREAAIQAAYDRFYKGDIAEEFDAFFKKNGGLITKADMAAVKPEWAEPLHVTYRGYDVYSDPSSSRGGFELEMALNLVEPYDLAKMGNQSAEALRLEMEAIKISKADIYHYVADTRTTTVPTQQLLSKEFALERGKLMEAGRAIPYPSWGELPATTTAKLETPKGPAFNDDYEIERDTTSFSIIDPFGNAVAGTPTIGGGFGNGVVVGNTGLLLNNGMRLGSTSPYPDNVNYVKPGQRPLLNNAPVIVMKNGKVAIVYGTPGGETIGQTEFEMLVNLIDFKLPVQQAVENPRFAVDAKPNFYKPGAAISITIENRIPAATMDALKKMGYVLNPGGAFTAAVGGMQAVVVDQETGTMTAGADPRRTGYAVGW</sequence>
<evidence type="ECO:0000256" key="6">
    <source>
        <dbReference type="RuleBase" id="RU368036"/>
    </source>
</evidence>
<evidence type="ECO:0000256" key="3">
    <source>
        <dbReference type="ARBA" id="ARBA00047417"/>
    </source>
</evidence>
<dbReference type="InterPro" id="IPR029055">
    <property type="entry name" value="Ntn_hydrolases_N"/>
</dbReference>
<dbReference type="InterPro" id="IPR043137">
    <property type="entry name" value="GGT_ssub_C"/>
</dbReference>
<dbReference type="EC" id="2.3.2.2" evidence="6"/>
<feature type="binding site" evidence="5">
    <location>
        <position position="530"/>
    </location>
    <ligand>
        <name>L-glutamate</name>
        <dbReference type="ChEBI" id="CHEBI:29985"/>
    </ligand>
</feature>
<dbReference type="SUPFAM" id="SSF56235">
    <property type="entry name" value="N-terminal nucleophile aminohydrolases (Ntn hydrolases)"/>
    <property type="match status" value="1"/>
</dbReference>
<dbReference type="InterPro" id="IPR000101">
    <property type="entry name" value="GGT_peptidase"/>
</dbReference>
<dbReference type="Gene3D" id="1.10.246.130">
    <property type="match status" value="1"/>
</dbReference>
<dbReference type="PANTHER" id="PTHR43881">
    <property type="entry name" value="GAMMA-GLUTAMYLTRANSPEPTIDASE (AFU_ORTHOLOGUE AFUA_4G13580)"/>
    <property type="match status" value="1"/>
</dbReference>
<accession>A0A1H4JQL4</accession>
<comment type="PTM">
    <text evidence="6">Cleaved by autocatalysis into a large and a small subunit.</text>
</comment>
<keyword evidence="6 7" id="KW-0808">Transferase</keyword>
<keyword evidence="6" id="KW-0378">Hydrolase</keyword>
<dbReference type="UniPathway" id="UPA00204"/>
<dbReference type="NCBIfam" id="TIGR00066">
    <property type="entry name" value="g_glut_trans"/>
    <property type="match status" value="1"/>
</dbReference>
<comment type="catalytic activity">
    <reaction evidence="1 6">
        <text>an S-substituted glutathione + H2O = an S-substituted L-cysteinylglycine + L-glutamate</text>
        <dbReference type="Rhea" id="RHEA:59468"/>
        <dbReference type="ChEBI" id="CHEBI:15377"/>
        <dbReference type="ChEBI" id="CHEBI:29985"/>
        <dbReference type="ChEBI" id="CHEBI:90779"/>
        <dbReference type="ChEBI" id="CHEBI:143103"/>
        <dbReference type="EC" id="3.4.19.13"/>
    </reaction>
</comment>
<dbReference type="EMBL" id="FNSD01000001">
    <property type="protein sequence ID" value="SEB48609.1"/>
    <property type="molecule type" value="Genomic_DNA"/>
</dbReference>
<comment type="catalytic activity">
    <reaction evidence="3 6">
        <text>an N-terminal (5-L-glutamyl)-[peptide] + an alpha-amino acid = 5-L-glutamyl amino acid + an N-terminal L-alpha-aminoacyl-[peptide]</text>
        <dbReference type="Rhea" id="RHEA:23904"/>
        <dbReference type="Rhea" id="RHEA-COMP:9780"/>
        <dbReference type="Rhea" id="RHEA-COMP:9795"/>
        <dbReference type="ChEBI" id="CHEBI:77644"/>
        <dbReference type="ChEBI" id="CHEBI:78597"/>
        <dbReference type="ChEBI" id="CHEBI:78599"/>
        <dbReference type="ChEBI" id="CHEBI:78608"/>
        <dbReference type="EC" id="2.3.2.2"/>
    </reaction>
</comment>
<keyword evidence="6" id="KW-0012">Acyltransferase</keyword>
<evidence type="ECO:0000313" key="8">
    <source>
        <dbReference type="Proteomes" id="UP000182409"/>
    </source>
</evidence>
<comment type="catalytic activity">
    <reaction evidence="2 6">
        <text>glutathione + H2O = L-cysteinylglycine + L-glutamate</text>
        <dbReference type="Rhea" id="RHEA:28807"/>
        <dbReference type="ChEBI" id="CHEBI:15377"/>
        <dbReference type="ChEBI" id="CHEBI:29985"/>
        <dbReference type="ChEBI" id="CHEBI:57925"/>
        <dbReference type="ChEBI" id="CHEBI:61694"/>
        <dbReference type="EC" id="3.4.19.13"/>
    </reaction>
</comment>
<dbReference type="Gene3D" id="3.60.20.40">
    <property type="match status" value="1"/>
</dbReference>
<evidence type="ECO:0000256" key="4">
    <source>
        <dbReference type="PIRSR" id="PIRSR600101-1"/>
    </source>
</evidence>
<dbReference type="Proteomes" id="UP000182409">
    <property type="component" value="Unassembled WGS sequence"/>
</dbReference>
<dbReference type="GO" id="GO:0006751">
    <property type="term" value="P:glutathione catabolic process"/>
    <property type="evidence" value="ECO:0007669"/>
    <property type="project" value="UniProtKB-UniRule"/>
</dbReference>
<keyword evidence="6" id="KW-0317">Glutathione biosynthesis</keyword>
<dbReference type="GO" id="GO:0103068">
    <property type="term" value="F:leukotriene C4 gamma-glutamyl transferase activity"/>
    <property type="evidence" value="ECO:0007669"/>
    <property type="project" value="UniProtKB-EC"/>
</dbReference>
<dbReference type="OrthoDB" id="9781342at2"/>
<evidence type="ECO:0000256" key="2">
    <source>
        <dbReference type="ARBA" id="ARBA00001089"/>
    </source>
</evidence>
<dbReference type="PANTHER" id="PTHR43881:SF5">
    <property type="entry name" value="GAMMA-GLUTAMYLTRANSPEPTIDASE"/>
    <property type="match status" value="1"/>
</dbReference>
<gene>
    <name evidence="7" type="ORF">SAMN05443244_0762</name>
</gene>
<keyword evidence="6" id="KW-0865">Zymogen</keyword>
<dbReference type="GO" id="GO:0006750">
    <property type="term" value="P:glutathione biosynthetic process"/>
    <property type="evidence" value="ECO:0007669"/>
    <property type="project" value="UniProtKB-KW"/>
</dbReference>
<dbReference type="InterPro" id="IPR043138">
    <property type="entry name" value="GGT_lsub"/>
</dbReference>
<dbReference type="EC" id="3.4.19.13" evidence="6"/>
<feature type="active site" description="Nucleophile" evidence="4">
    <location>
        <position position="445"/>
    </location>
</feature>
<name>A0A1H4JQL4_9BACT</name>
<organism evidence="7 8">
    <name type="scientific">Terriglobus roseus</name>
    <dbReference type="NCBI Taxonomy" id="392734"/>
    <lineage>
        <taxon>Bacteria</taxon>
        <taxon>Pseudomonadati</taxon>
        <taxon>Acidobacteriota</taxon>
        <taxon>Terriglobia</taxon>
        <taxon>Terriglobales</taxon>
        <taxon>Acidobacteriaceae</taxon>
        <taxon>Terriglobus</taxon>
    </lineage>
</organism>
<dbReference type="InterPro" id="IPR052896">
    <property type="entry name" value="GGT-like_enzyme"/>
</dbReference>